<evidence type="ECO:0000313" key="2">
    <source>
        <dbReference type="EMBL" id="GAA3972784.1"/>
    </source>
</evidence>
<gene>
    <name evidence="2" type="ORF">GCM10022210_23430</name>
</gene>
<dbReference type="InterPro" id="IPR026444">
    <property type="entry name" value="Secre_tail"/>
</dbReference>
<proteinExistence type="predicted"/>
<evidence type="ECO:0000313" key="3">
    <source>
        <dbReference type="Proteomes" id="UP001500742"/>
    </source>
</evidence>
<dbReference type="Proteomes" id="UP001500742">
    <property type="component" value="Unassembled WGS sequence"/>
</dbReference>
<sequence length="1142" mass="119847">MFIQSNAFASYIFDWNGSNSTAWTTTANWTVSGSTTTGTAATYPGSSSLRTDDIVRFGVAALSLYTNQPVLTLTASQSITVGSVTFGSNQFIIGNPLFTGTNLTVNVGTLNVIGTITQNINTNAVSFNTTINNFLMGTGTINCAGIQVGSPTGTTTNYNFLFSEVKNLNVSGNIAIYMNTALQNGCAFRLQAGSMALTGQIAFTAISGVNSSNAGYFTIDALNSAGVKSSPTLTLSNANALGTATSLPQNGTFNKATINFDGTGTSGGKITVIYTGASPTIYTSSLKGFGPGGPTINSGSNYDNLIINGTGTAVIGLGSTAGSLKTDSTFTTAINATFANASTTTTIGTNWQNNAAATITGGAGTTTIGGNLNNDGTMNMASGNISIGGNYNNTGYFAQAPLASDPTATSPVATNTTYFTSASPVLTNSTSSDITNFNNLVFTGGATGTPSFAGSGGFSISSVGAMQIKTGGTTLQTNGLLTLMSDATSTATVTALPTGAIINGSVNVQRYITGGGTTFRGYRLISSPVNANSNNAGGGNLGLGYLSTSQTFNGTTYNGAATGGPGAGFSITNPNPTLYLYDESRTTNNTSFVAGKNVGIQSITGSTVTTISGKPPVQVANVSIPVGNSYLLYFIGDNSSTSTAASRVPENTTVTATGYLNQGTVAVKFWNTGTTAIPYHTGTGSAISGYNQVGNPYASTINLKTVYADNYNVTTNPISPVFWELNAPGQTYISYNAKDSTTSNTRASKYIVSGQGFIVDATNTGQTITFKEDQKVKYPAITNTTTPAMIMSTKGDITILNRSFSAAAVQTPLAGLHLQLTKDSITNTQCGIYFSKNWNDNFNSSEDAFDLDGLLPKVYMSSFSADGVRTGINQLADYAQKGKKVKLFVNAKSSGMYHIDLVDIQNIDTIKYKVYLVDKLKKDSLDIGKYKTYAFNLITTDTSTFGANRFELSINQVPTSKYQLATFTAQKAADGVLLTWRTLNEGNNYFFTLEKQQANGTGYSPLYNIQSNGGTIYKYTDKTPITGNNIYRLKQVDLFGNITYSNPVNIYYDKTGNEGMFSIYPNPTTETLNINVTYGKTNAATSSYKLNIYDATGSLVMQKTSDSSAWNENVSQFKPGIYIVELKGGDGNLLGKVKLLKK</sequence>
<accession>A0ABP7PYK8</accession>
<feature type="domain" description="Secretion system C-terminal sorting" evidence="1">
    <location>
        <begin position="1063"/>
        <end position="1136"/>
    </location>
</feature>
<dbReference type="Pfam" id="PF18962">
    <property type="entry name" value="Por_Secre_tail"/>
    <property type="match status" value="1"/>
</dbReference>
<name>A0ABP7PYK8_9SPHI</name>
<dbReference type="NCBIfam" id="TIGR04183">
    <property type="entry name" value="Por_Secre_tail"/>
    <property type="match status" value="1"/>
</dbReference>
<keyword evidence="3" id="KW-1185">Reference proteome</keyword>
<organism evidence="2 3">
    <name type="scientific">Mucilaginibacter dorajii</name>
    <dbReference type="NCBI Taxonomy" id="692994"/>
    <lineage>
        <taxon>Bacteria</taxon>
        <taxon>Pseudomonadati</taxon>
        <taxon>Bacteroidota</taxon>
        <taxon>Sphingobacteriia</taxon>
        <taxon>Sphingobacteriales</taxon>
        <taxon>Sphingobacteriaceae</taxon>
        <taxon>Mucilaginibacter</taxon>
    </lineage>
</organism>
<comment type="caution">
    <text evidence="2">The sequence shown here is derived from an EMBL/GenBank/DDBJ whole genome shotgun (WGS) entry which is preliminary data.</text>
</comment>
<protein>
    <recommendedName>
        <fullName evidence="1">Secretion system C-terminal sorting domain-containing protein</fullName>
    </recommendedName>
</protein>
<dbReference type="EMBL" id="BAAAZC010000017">
    <property type="protein sequence ID" value="GAA3972784.1"/>
    <property type="molecule type" value="Genomic_DNA"/>
</dbReference>
<reference evidence="3" key="1">
    <citation type="journal article" date="2019" name="Int. J. Syst. Evol. Microbiol.">
        <title>The Global Catalogue of Microorganisms (GCM) 10K type strain sequencing project: providing services to taxonomists for standard genome sequencing and annotation.</title>
        <authorList>
            <consortium name="The Broad Institute Genomics Platform"/>
            <consortium name="The Broad Institute Genome Sequencing Center for Infectious Disease"/>
            <person name="Wu L."/>
            <person name="Ma J."/>
        </authorList>
    </citation>
    <scope>NUCLEOTIDE SEQUENCE [LARGE SCALE GENOMIC DNA]</scope>
    <source>
        <strain evidence="3">JCM 16601</strain>
    </source>
</reference>
<evidence type="ECO:0000259" key="1">
    <source>
        <dbReference type="Pfam" id="PF18962"/>
    </source>
</evidence>
<dbReference type="RefSeq" id="WP_259096539.1">
    <property type="nucleotide sequence ID" value="NZ_BAAAZC010000017.1"/>
</dbReference>